<dbReference type="eggNOG" id="COG4795">
    <property type="taxonomic scope" value="Bacteria"/>
</dbReference>
<dbReference type="EMBL" id="CP000828">
    <property type="protein sequence ID" value="ABW30575.1"/>
    <property type="molecule type" value="Genomic_DNA"/>
</dbReference>
<dbReference type="OrthoDB" id="545591at2"/>
<name>B0CF59_ACAM1</name>
<evidence type="ECO:0000256" key="1">
    <source>
        <dbReference type="SAM" id="Phobius"/>
    </source>
</evidence>
<dbReference type="InterPro" id="IPR012902">
    <property type="entry name" value="N_methyl_site"/>
</dbReference>
<protein>
    <submittedName>
        <fullName evidence="2">Prepilin-type N-cleavage/methylation domain protein</fullName>
    </submittedName>
</protein>
<sequence>MCKTLTPQVRLILLLSRNTFPVRGRSNGFTLPELLVASLILSLVITLAGLGLIQILRANERNTVEAERQSELNRALDFIVDDIKTATSVSVSDIPARANYLGVFKLTKVEGEGAARQEFEFAYYTAPKSASAIWRGPRTVYRQQIAPALAGPSTYALVDAISSVNPNCTGSGNSPPTSKGLKVFVQDNSYVKLCLVGQLNDSRTLLLETQAFTRGS</sequence>
<dbReference type="NCBIfam" id="TIGR02532">
    <property type="entry name" value="IV_pilin_GFxxxE"/>
    <property type="match status" value="1"/>
</dbReference>
<dbReference type="KEGG" id="amr:AM1_5625"/>
<evidence type="ECO:0000313" key="3">
    <source>
        <dbReference type="Proteomes" id="UP000000268"/>
    </source>
</evidence>
<dbReference type="AlphaFoldDB" id="B0CF59"/>
<reference evidence="2 3" key="1">
    <citation type="journal article" date="2008" name="Proc. Natl. Acad. Sci. U.S.A.">
        <title>Niche adaptation and genome expansion in the chlorophyll d-producing cyanobacterium Acaryochloris marina.</title>
        <authorList>
            <person name="Swingley W.D."/>
            <person name="Chen M."/>
            <person name="Cheung P.C."/>
            <person name="Conrad A.L."/>
            <person name="Dejesa L.C."/>
            <person name="Hao J."/>
            <person name="Honchak B.M."/>
            <person name="Karbach L.E."/>
            <person name="Kurdoglu A."/>
            <person name="Lahiri S."/>
            <person name="Mastrian S.D."/>
            <person name="Miyashita H."/>
            <person name="Page L."/>
            <person name="Ramakrishna P."/>
            <person name="Satoh S."/>
            <person name="Sattley W.M."/>
            <person name="Shimada Y."/>
            <person name="Taylor H.L."/>
            <person name="Tomo T."/>
            <person name="Tsuchiya T."/>
            <person name="Wang Z.T."/>
            <person name="Raymond J."/>
            <person name="Mimuro M."/>
            <person name="Blankenship R.E."/>
            <person name="Touchman J.W."/>
        </authorList>
    </citation>
    <scope>NUCLEOTIDE SEQUENCE [LARGE SCALE GENOMIC DNA]</scope>
    <source>
        <strain evidence="3">MBIC 11017</strain>
    </source>
</reference>
<dbReference type="Pfam" id="PF07963">
    <property type="entry name" value="N_methyl"/>
    <property type="match status" value="1"/>
</dbReference>
<keyword evidence="1" id="KW-0472">Membrane</keyword>
<dbReference type="Proteomes" id="UP000000268">
    <property type="component" value="Chromosome"/>
</dbReference>
<proteinExistence type="predicted"/>
<accession>B0CF59</accession>
<dbReference type="RefSeq" id="WP_012165795.1">
    <property type="nucleotide sequence ID" value="NC_009925.1"/>
</dbReference>
<keyword evidence="1" id="KW-1133">Transmembrane helix</keyword>
<gene>
    <name evidence="2" type="ordered locus">AM1_5625</name>
</gene>
<evidence type="ECO:0000313" key="2">
    <source>
        <dbReference type="EMBL" id="ABW30575.1"/>
    </source>
</evidence>
<keyword evidence="3" id="KW-1185">Reference proteome</keyword>
<organism evidence="2 3">
    <name type="scientific">Acaryochloris marina (strain MBIC 11017)</name>
    <dbReference type="NCBI Taxonomy" id="329726"/>
    <lineage>
        <taxon>Bacteria</taxon>
        <taxon>Bacillati</taxon>
        <taxon>Cyanobacteriota</taxon>
        <taxon>Cyanophyceae</taxon>
        <taxon>Acaryochloridales</taxon>
        <taxon>Acaryochloridaceae</taxon>
        <taxon>Acaryochloris</taxon>
    </lineage>
</organism>
<feature type="transmembrane region" description="Helical" evidence="1">
    <location>
        <begin position="34"/>
        <end position="53"/>
    </location>
</feature>
<dbReference type="HOGENOM" id="CLU_1275400_0_0_3"/>
<keyword evidence="1" id="KW-0812">Transmembrane</keyword>